<evidence type="ECO:0000256" key="3">
    <source>
        <dbReference type="SAM" id="MobiDB-lite"/>
    </source>
</evidence>
<evidence type="ECO:0008006" key="6">
    <source>
        <dbReference type="Google" id="ProtNLM"/>
    </source>
</evidence>
<dbReference type="PRINTS" id="PR00947">
    <property type="entry name" value="CUTICLE"/>
</dbReference>
<organism evidence="4 5">
    <name type="scientific">Coptotermes formosanus</name>
    <name type="common">Formosan subterranean termite</name>
    <dbReference type="NCBI Taxonomy" id="36987"/>
    <lineage>
        <taxon>Eukaryota</taxon>
        <taxon>Metazoa</taxon>
        <taxon>Ecdysozoa</taxon>
        <taxon>Arthropoda</taxon>
        <taxon>Hexapoda</taxon>
        <taxon>Insecta</taxon>
        <taxon>Pterygota</taxon>
        <taxon>Neoptera</taxon>
        <taxon>Polyneoptera</taxon>
        <taxon>Dictyoptera</taxon>
        <taxon>Blattodea</taxon>
        <taxon>Blattoidea</taxon>
        <taxon>Termitoidae</taxon>
        <taxon>Rhinotermitidae</taxon>
        <taxon>Coptotermes</taxon>
    </lineage>
</organism>
<comment type="caution">
    <text evidence="4">The sequence shown here is derived from an EMBL/GenBank/DDBJ whole genome shotgun (WGS) entry which is preliminary data.</text>
</comment>
<dbReference type="InterPro" id="IPR051217">
    <property type="entry name" value="Insect_Cuticle_Struc_Prot"/>
</dbReference>
<evidence type="ECO:0000313" key="4">
    <source>
        <dbReference type="EMBL" id="GFG31382.1"/>
    </source>
</evidence>
<dbReference type="GO" id="GO:0042302">
    <property type="term" value="F:structural constituent of cuticle"/>
    <property type="evidence" value="ECO:0007669"/>
    <property type="project" value="UniProtKB-UniRule"/>
</dbReference>
<dbReference type="PROSITE" id="PS51155">
    <property type="entry name" value="CHIT_BIND_RR_2"/>
    <property type="match status" value="1"/>
</dbReference>
<keyword evidence="1 2" id="KW-0193">Cuticle</keyword>
<name>A0A6L2PJL8_COPFO</name>
<dbReference type="Pfam" id="PF00379">
    <property type="entry name" value="Chitin_bind_4"/>
    <property type="match status" value="1"/>
</dbReference>
<dbReference type="InterPro" id="IPR000618">
    <property type="entry name" value="Insect_cuticle"/>
</dbReference>
<evidence type="ECO:0000313" key="5">
    <source>
        <dbReference type="Proteomes" id="UP000502823"/>
    </source>
</evidence>
<dbReference type="GO" id="GO:0005615">
    <property type="term" value="C:extracellular space"/>
    <property type="evidence" value="ECO:0007669"/>
    <property type="project" value="TreeGrafter"/>
</dbReference>
<dbReference type="InParanoid" id="A0A6L2PJL8"/>
<evidence type="ECO:0000256" key="2">
    <source>
        <dbReference type="PROSITE-ProRule" id="PRU00497"/>
    </source>
</evidence>
<accession>A0A6L2PJL8</accession>
<sequence length="120" mass="13511">MVPPALDGNVSPGCDYQWAEDAYSLRLDAYPKYAYDYAVKDAHTGDAKSQWETRDGDVVKGAYSLVEPDGTVRVVEYTSDKHSGFNAIVKKVGMVRTRVSRESYTPEHERNRPYAKETKS</sequence>
<dbReference type="OrthoDB" id="6382835at2759"/>
<dbReference type="AlphaFoldDB" id="A0A6L2PJL8"/>
<keyword evidence="5" id="KW-1185">Reference proteome</keyword>
<feature type="region of interest" description="Disordered" evidence="3">
    <location>
        <begin position="99"/>
        <end position="120"/>
    </location>
</feature>
<dbReference type="GO" id="GO:0031012">
    <property type="term" value="C:extracellular matrix"/>
    <property type="evidence" value="ECO:0007669"/>
    <property type="project" value="TreeGrafter"/>
</dbReference>
<proteinExistence type="predicted"/>
<reference evidence="5" key="1">
    <citation type="submission" date="2020-01" db="EMBL/GenBank/DDBJ databases">
        <title>Draft genome sequence of the Termite Coptotermes fromosanus.</title>
        <authorList>
            <person name="Itakura S."/>
            <person name="Yosikawa Y."/>
            <person name="Umezawa K."/>
        </authorList>
    </citation>
    <scope>NUCLEOTIDE SEQUENCE [LARGE SCALE GENOMIC DNA]</scope>
</reference>
<dbReference type="Proteomes" id="UP000502823">
    <property type="component" value="Unassembled WGS sequence"/>
</dbReference>
<dbReference type="PANTHER" id="PTHR12236:SF86">
    <property type="entry name" value="CCP84AC-RELATED"/>
    <property type="match status" value="1"/>
</dbReference>
<dbReference type="PANTHER" id="PTHR12236">
    <property type="entry name" value="STRUCTURAL CONTITUENT OF CUTICLE"/>
    <property type="match status" value="1"/>
</dbReference>
<dbReference type="EMBL" id="BLKM01007732">
    <property type="protein sequence ID" value="GFG31382.1"/>
    <property type="molecule type" value="Genomic_DNA"/>
</dbReference>
<protein>
    <recommendedName>
        <fullName evidence="6">Cuticle protein 19</fullName>
    </recommendedName>
</protein>
<gene>
    <name evidence="4" type="ORF">Cfor_09252</name>
</gene>
<evidence type="ECO:0000256" key="1">
    <source>
        <dbReference type="ARBA" id="ARBA00022460"/>
    </source>
</evidence>